<dbReference type="KEGG" id="nmes:H9L09_14200"/>
<name>A0A7G9R7Y1_9ACTN</name>
<keyword evidence="1" id="KW-1133">Transmembrane helix</keyword>
<accession>A0A7G9R7Y1</accession>
<sequence>MTSPSKSAPAGTRAPRSPLASWVWPPLLAVALLIGYRAVREGGFSLDPELIVSIVVFLVVAVAVGVFGRRYEAGRTGGGSRTRNGGSNS</sequence>
<feature type="transmembrane region" description="Helical" evidence="1">
    <location>
        <begin position="50"/>
        <end position="68"/>
    </location>
</feature>
<dbReference type="EMBL" id="CP060713">
    <property type="protein sequence ID" value="QNN51706.1"/>
    <property type="molecule type" value="Genomic_DNA"/>
</dbReference>
<dbReference type="RefSeq" id="WP_187577542.1">
    <property type="nucleotide sequence ID" value="NZ_CP060713.1"/>
</dbReference>
<protein>
    <submittedName>
        <fullName evidence="2">Uncharacterized protein</fullName>
    </submittedName>
</protein>
<feature type="transmembrane region" description="Helical" evidence="1">
    <location>
        <begin position="21"/>
        <end position="38"/>
    </location>
</feature>
<dbReference type="Proteomes" id="UP000515947">
    <property type="component" value="Chromosome"/>
</dbReference>
<organism evidence="2 3">
    <name type="scientific">Nocardioides mesophilus</name>
    <dbReference type="NCBI Taxonomy" id="433659"/>
    <lineage>
        <taxon>Bacteria</taxon>
        <taxon>Bacillati</taxon>
        <taxon>Actinomycetota</taxon>
        <taxon>Actinomycetes</taxon>
        <taxon>Propionibacteriales</taxon>
        <taxon>Nocardioidaceae</taxon>
        <taxon>Nocardioides</taxon>
    </lineage>
</organism>
<evidence type="ECO:0000313" key="2">
    <source>
        <dbReference type="EMBL" id="QNN51706.1"/>
    </source>
</evidence>
<proteinExistence type="predicted"/>
<keyword evidence="1" id="KW-0812">Transmembrane</keyword>
<keyword evidence="3" id="KW-1185">Reference proteome</keyword>
<evidence type="ECO:0000313" key="3">
    <source>
        <dbReference type="Proteomes" id="UP000515947"/>
    </source>
</evidence>
<keyword evidence="1" id="KW-0472">Membrane</keyword>
<reference evidence="2 3" key="1">
    <citation type="submission" date="2020-08" db="EMBL/GenBank/DDBJ databases">
        <title>Genome sequence of Nocardioides mesophilus KACC 16243T.</title>
        <authorList>
            <person name="Hyun D.-W."/>
            <person name="Bae J.-W."/>
        </authorList>
    </citation>
    <scope>NUCLEOTIDE SEQUENCE [LARGE SCALE GENOMIC DNA]</scope>
    <source>
        <strain evidence="2 3">KACC 16243</strain>
    </source>
</reference>
<dbReference type="AlphaFoldDB" id="A0A7G9R7Y1"/>
<gene>
    <name evidence="2" type="ORF">H9L09_14200</name>
</gene>
<evidence type="ECO:0000256" key="1">
    <source>
        <dbReference type="SAM" id="Phobius"/>
    </source>
</evidence>